<dbReference type="PROSITE" id="PS50895">
    <property type="entry name" value="SURF1"/>
    <property type="match status" value="1"/>
</dbReference>
<keyword evidence="3 6" id="KW-0812">Transmembrane</keyword>
<protein>
    <recommendedName>
        <fullName evidence="6">SURF1-like protein</fullName>
    </recommendedName>
</protein>
<reference evidence="9" key="1">
    <citation type="journal article" date="2019" name="Int. J. Syst. Evol. Microbiol.">
        <title>The Global Catalogue of Microorganisms (GCM) 10K type strain sequencing project: providing services to taxonomists for standard genome sequencing and annotation.</title>
        <authorList>
            <consortium name="The Broad Institute Genomics Platform"/>
            <consortium name="The Broad Institute Genome Sequencing Center for Infectious Disease"/>
            <person name="Wu L."/>
            <person name="Ma J."/>
        </authorList>
    </citation>
    <scope>NUCLEOTIDE SEQUENCE [LARGE SCALE GENOMIC DNA]</scope>
    <source>
        <strain evidence="9">JCM 18077</strain>
    </source>
</reference>
<dbReference type="InterPro" id="IPR002994">
    <property type="entry name" value="Surf1/Shy1"/>
</dbReference>
<comment type="similarity">
    <text evidence="2 6">Belongs to the SURF1 family.</text>
</comment>
<keyword evidence="5 6" id="KW-0472">Membrane</keyword>
<evidence type="ECO:0000256" key="5">
    <source>
        <dbReference type="ARBA" id="ARBA00023136"/>
    </source>
</evidence>
<dbReference type="PANTHER" id="PTHR23427:SF2">
    <property type="entry name" value="SURFEIT LOCUS PROTEIN 1"/>
    <property type="match status" value="1"/>
</dbReference>
<dbReference type="Pfam" id="PF02104">
    <property type="entry name" value="SURF1"/>
    <property type="match status" value="1"/>
</dbReference>
<evidence type="ECO:0000256" key="7">
    <source>
        <dbReference type="SAM" id="MobiDB-lite"/>
    </source>
</evidence>
<name>A0ABP8ZDZ8_9ACTN</name>
<dbReference type="RefSeq" id="WP_345313911.1">
    <property type="nucleotide sequence ID" value="NZ_BAABIE010000013.1"/>
</dbReference>
<dbReference type="PANTHER" id="PTHR23427">
    <property type="entry name" value="SURFEIT LOCUS PROTEIN"/>
    <property type="match status" value="1"/>
</dbReference>
<feature type="region of interest" description="Disordered" evidence="7">
    <location>
        <begin position="256"/>
        <end position="345"/>
    </location>
</feature>
<gene>
    <name evidence="8" type="ORF">GCM10023217_27190</name>
</gene>
<organism evidence="8 9">
    <name type="scientific">Gordonia alkaliphila</name>
    <dbReference type="NCBI Taxonomy" id="1053547"/>
    <lineage>
        <taxon>Bacteria</taxon>
        <taxon>Bacillati</taxon>
        <taxon>Actinomycetota</taxon>
        <taxon>Actinomycetes</taxon>
        <taxon>Mycobacteriales</taxon>
        <taxon>Gordoniaceae</taxon>
        <taxon>Gordonia</taxon>
    </lineage>
</organism>
<evidence type="ECO:0000256" key="6">
    <source>
        <dbReference type="RuleBase" id="RU363076"/>
    </source>
</evidence>
<evidence type="ECO:0000256" key="1">
    <source>
        <dbReference type="ARBA" id="ARBA00004370"/>
    </source>
</evidence>
<evidence type="ECO:0000256" key="3">
    <source>
        <dbReference type="ARBA" id="ARBA00022692"/>
    </source>
</evidence>
<sequence length="345" mass="37604">MQLLRTFLRPGWILSTVLVGIFVALCFLILAPWQLDKNTDTERRNNLIRSATETAAVPLEELVPVGGTLDDADQWREVTMTGHYLTDQQIVMRLRSVAQRPAAEVMTPFQIAGTDRVVLVDRGWVRPEVDGAVILPGAPPEQVTIHARLHDSEGTSVGKEPRMESLTPGGTGDKVLTAYTTDTAALSAASGLALDPFYVQLVPDQPGGLGAIELPQLESGPYLGYGLQWLAFGIMAPLGVAYFVWAEVKHRRALRRNDDGTQAPAGEPTESTRKTERRRIRDELRQASGPELTSAAARGPDHAATPAADEPAPDEDVRVSTADEDVRVKTADEDVKAKLARRYGR</sequence>
<keyword evidence="4 6" id="KW-1133">Transmembrane helix</keyword>
<evidence type="ECO:0000313" key="9">
    <source>
        <dbReference type="Proteomes" id="UP001500822"/>
    </source>
</evidence>
<keyword evidence="9" id="KW-1185">Reference proteome</keyword>
<feature type="compositionally biased region" description="Basic and acidic residues" evidence="7">
    <location>
        <begin position="324"/>
        <end position="337"/>
    </location>
</feature>
<feature type="transmembrane region" description="Helical" evidence="6">
    <location>
        <begin position="12"/>
        <end position="35"/>
    </location>
</feature>
<proteinExistence type="inferred from homology"/>
<evidence type="ECO:0000256" key="2">
    <source>
        <dbReference type="ARBA" id="ARBA00007165"/>
    </source>
</evidence>
<feature type="compositionally biased region" description="Basic and acidic residues" evidence="7">
    <location>
        <begin position="270"/>
        <end position="285"/>
    </location>
</feature>
<accession>A0ABP8ZDZ8</accession>
<dbReference type="InterPro" id="IPR045214">
    <property type="entry name" value="Surf1/Surf4"/>
</dbReference>
<comment type="caution">
    <text evidence="8">The sequence shown here is derived from an EMBL/GenBank/DDBJ whole genome shotgun (WGS) entry which is preliminary data.</text>
</comment>
<dbReference type="Proteomes" id="UP001500822">
    <property type="component" value="Unassembled WGS sequence"/>
</dbReference>
<dbReference type="CDD" id="cd06662">
    <property type="entry name" value="SURF1"/>
    <property type="match status" value="1"/>
</dbReference>
<evidence type="ECO:0000256" key="4">
    <source>
        <dbReference type="ARBA" id="ARBA00022989"/>
    </source>
</evidence>
<evidence type="ECO:0000313" key="8">
    <source>
        <dbReference type="EMBL" id="GAA4754180.1"/>
    </source>
</evidence>
<comment type="subcellular location">
    <subcellularLocation>
        <location evidence="6">Cell membrane</location>
        <topology evidence="6">Multi-pass membrane protein</topology>
    </subcellularLocation>
    <subcellularLocation>
        <location evidence="1">Membrane</location>
    </subcellularLocation>
</comment>
<keyword evidence="6" id="KW-1003">Cell membrane</keyword>
<feature type="transmembrane region" description="Helical" evidence="6">
    <location>
        <begin position="222"/>
        <end position="245"/>
    </location>
</feature>
<dbReference type="EMBL" id="BAABIE010000013">
    <property type="protein sequence ID" value="GAA4754180.1"/>
    <property type="molecule type" value="Genomic_DNA"/>
</dbReference>